<name>A0AAE0D817_COLKA</name>
<organism evidence="2 3">
    <name type="scientific">Colletotrichum kahawae</name>
    <name type="common">Coffee berry disease fungus</name>
    <dbReference type="NCBI Taxonomy" id="34407"/>
    <lineage>
        <taxon>Eukaryota</taxon>
        <taxon>Fungi</taxon>
        <taxon>Dikarya</taxon>
        <taxon>Ascomycota</taxon>
        <taxon>Pezizomycotina</taxon>
        <taxon>Sordariomycetes</taxon>
        <taxon>Hypocreomycetidae</taxon>
        <taxon>Glomerellales</taxon>
        <taxon>Glomerellaceae</taxon>
        <taxon>Colletotrichum</taxon>
        <taxon>Colletotrichum gloeosporioides species complex</taxon>
    </lineage>
</organism>
<evidence type="ECO:0000313" key="3">
    <source>
        <dbReference type="Proteomes" id="UP001281614"/>
    </source>
</evidence>
<dbReference type="EMBL" id="VYYT01000127">
    <property type="protein sequence ID" value="KAK2765809.1"/>
    <property type="molecule type" value="Genomic_DNA"/>
</dbReference>
<keyword evidence="3" id="KW-1185">Reference proteome</keyword>
<accession>A0AAE0D817</accession>
<feature type="region of interest" description="Disordered" evidence="1">
    <location>
        <begin position="1"/>
        <end position="40"/>
    </location>
</feature>
<dbReference type="AlphaFoldDB" id="A0AAE0D817"/>
<evidence type="ECO:0000313" key="2">
    <source>
        <dbReference type="EMBL" id="KAK2765809.1"/>
    </source>
</evidence>
<reference evidence="2" key="1">
    <citation type="submission" date="2023-02" db="EMBL/GenBank/DDBJ databases">
        <title>Colletotrichum kahawae CIFC_Que2 genome sequencing and assembly.</title>
        <authorList>
            <person name="Baroncelli R."/>
        </authorList>
    </citation>
    <scope>NUCLEOTIDE SEQUENCE</scope>
    <source>
        <strain evidence="2">CIFC_Que2</strain>
    </source>
</reference>
<dbReference type="Proteomes" id="UP001281614">
    <property type="component" value="Unassembled WGS sequence"/>
</dbReference>
<comment type="caution">
    <text evidence="2">The sequence shown here is derived from an EMBL/GenBank/DDBJ whole genome shotgun (WGS) entry which is preliminary data.</text>
</comment>
<gene>
    <name evidence="2" type="ORF">CKAH01_15558</name>
</gene>
<evidence type="ECO:0000256" key="1">
    <source>
        <dbReference type="SAM" id="MobiDB-lite"/>
    </source>
</evidence>
<proteinExistence type="predicted"/>
<protein>
    <submittedName>
        <fullName evidence="2">Uncharacterized protein</fullName>
    </submittedName>
</protein>
<sequence length="40" mass="4411">MEASVQLLAPRQMTLRTSRRSPHAVQASRRLAATDSPCCN</sequence>